<feature type="region of interest" description="Disordered" evidence="7">
    <location>
        <begin position="267"/>
        <end position="323"/>
    </location>
</feature>
<dbReference type="InterPro" id="IPR051940">
    <property type="entry name" value="Chitin_bind-dev_reg"/>
</dbReference>
<protein>
    <recommendedName>
        <fullName evidence="8">Chitin-binding type-2 domain-containing protein</fullName>
    </recommendedName>
</protein>
<keyword evidence="4" id="KW-0677">Repeat</keyword>
<feature type="domain" description="Chitin-binding type-2" evidence="8">
    <location>
        <begin position="117"/>
        <end position="173"/>
    </location>
</feature>
<feature type="domain" description="Chitin-binding type-2" evidence="8">
    <location>
        <begin position="48"/>
        <end position="103"/>
    </location>
</feature>
<feature type="domain" description="Chitin-binding type-2" evidence="8">
    <location>
        <begin position="367"/>
        <end position="419"/>
    </location>
</feature>
<evidence type="ECO:0000313" key="10">
    <source>
        <dbReference type="Proteomes" id="UP000827892"/>
    </source>
</evidence>
<dbReference type="InterPro" id="IPR002557">
    <property type="entry name" value="Chitin-bd_dom"/>
</dbReference>
<sequence>MIIYIAILQIILKTVMKKRQKMRQLSLLVATAILLTPLEGRNTVTLKGPPCPDGDGLYAIGCSSKYLQCVNNVEYEQTCPEGLYFDRLMARCERRSANHLCNDANRRTLNVRQKAVAVNCVGRLNGDYPMDKNVCNENYYQCANGIFYMRKCPHNQVYSPVLKRCDYATNCKASDGVKQYAAAAYASPTYEADNWVVTTKEFDNGHKGIDCAVLGDLYFTNENQCSPYFWQCSNGKLFRKSCPEGLIYVLSQNLCDYPQGVKGCPEYDGSETSYEQPTTTTTTSAPYVPTRPSRPSYEAPVDPAPYVPAPAPPLPARPASPETTQAPHYTFAAPPATPPTAAPYVPDEAPSAPVHSAPIIVYNPAVHGVCNKDGFFAIKQCHQKFLSCSGGVGRVIICPGDSVYDPRTTKCDHADICLSPIKPTEPVDMYNHGGANNDKPAEIKVDFDCTGKANGVHVKESCTKQFYRCENGRAFAETCPADLVYNKATATCDYADNCDKNYIDSTYNYEQTTRPAPTVRYEAPVIYTTQKPVYTQPPKDTERPTTIYVRPIYTKAPTTVGYETPTTTATPYITQAPVTIPTVADDFSCANLIDGNHASGLCKNVFYTCANNQITATRCPGNLVFNPYLGQCDYEQNVRDCQGYQPPETTTGAYVYMESSTSHYSPYSTTQRPTTPAYVPTTTQGYAPTQAVTTPGYARSYAPTTQRPAYSAFCEMLADGNYGKKCEQYFFQCYLTETYRKECPAGLWYSIENDRCDFKENVQGCPEYKPTPNTPPAAEQPQPPKYGYIPNKYPNIDYTTTTPGPVDTTTIAEAFSCYGRPDGIYALPYCSQDFVQCIHGRSLVIPCATGLFYSEKTGLCDYKENVETCTIKKGSDSISTNACSGKSDGYYSAGCSSHYFSCIDEQIRKMSCPNKLKFSQKKSTCTYASDIDECSISAKPDRAPPAVPSDFCTIRQNGLHAFQTCSPHYVVCDDNRAIAGTCAAPLVFNGRNQHCDYKSNNQECGSAYIPPVTTTTPAADELSYTTSATPYQPQKTTSSEQYYRASTTRAYQQPTTTTKSYEAPTTTAGAPTTTSKAYQPPTTTTRSYEVPTTTTPSREVDVPTTTVSYTQETSTTPAQEATTTTTASYASY</sequence>
<feature type="domain" description="Chitin-binding type-2" evidence="8">
    <location>
        <begin position="711"/>
        <end position="767"/>
    </location>
</feature>
<feature type="compositionally biased region" description="Polar residues" evidence="7">
    <location>
        <begin position="1024"/>
        <end position="1046"/>
    </location>
</feature>
<dbReference type="PROSITE" id="PS50940">
    <property type="entry name" value="CHIT_BIND_II"/>
    <property type="match status" value="10"/>
</dbReference>
<feature type="domain" description="Chitin-binding type-2" evidence="8">
    <location>
        <begin position="586"/>
        <end position="643"/>
    </location>
</feature>
<dbReference type="PANTHER" id="PTHR23301:SF109">
    <property type="entry name" value="CHITIN-BINDING TYPE-2 DOMAIN-CONTAINING PROTEIN"/>
    <property type="match status" value="1"/>
</dbReference>
<reference evidence="9 10" key="1">
    <citation type="submission" date="2022-05" db="EMBL/GenBank/DDBJ databases">
        <title>Chromosome-level reference genomes for two strains of Caenorhabditis briggsae: an improved platform for comparative genomics.</title>
        <authorList>
            <person name="Stevens L."/>
            <person name="Andersen E.C."/>
        </authorList>
    </citation>
    <scope>NUCLEOTIDE SEQUENCE [LARGE SCALE GENOMIC DNA]</scope>
    <source>
        <strain evidence="9">QX1410_ONT</strain>
        <tissue evidence="9">Whole-organism</tissue>
    </source>
</reference>
<gene>
    <name evidence="9" type="ORF">L3Y34_012500</name>
</gene>
<evidence type="ECO:0000256" key="3">
    <source>
        <dbReference type="ARBA" id="ARBA00022729"/>
    </source>
</evidence>
<dbReference type="EMBL" id="CP090896">
    <property type="protein sequence ID" value="ULT83298.1"/>
    <property type="molecule type" value="Genomic_DNA"/>
</dbReference>
<keyword evidence="1" id="KW-0217">Developmental protein</keyword>
<feature type="domain" description="Chitin-binding type-2" evidence="8">
    <location>
        <begin position="814"/>
        <end position="871"/>
    </location>
</feature>
<dbReference type="Gene3D" id="2.170.140.10">
    <property type="entry name" value="Chitin binding domain"/>
    <property type="match status" value="9"/>
</dbReference>
<evidence type="ECO:0000256" key="1">
    <source>
        <dbReference type="ARBA" id="ARBA00022473"/>
    </source>
</evidence>
<evidence type="ECO:0000313" key="9">
    <source>
        <dbReference type="EMBL" id="ULT83298.1"/>
    </source>
</evidence>
<dbReference type="Pfam" id="PF01607">
    <property type="entry name" value="CBM_14"/>
    <property type="match status" value="10"/>
</dbReference>
<evidence type="ECO:0000256" key="2">
    <source>
        <dbReference type="ARBA" id="ARBA00022669"/>
    </source>
</evidence>
<feature type="domain" description="Chitin-binding type-2" evidence="8">
    <location>
        <begin position="208"/>
        <end position="266"/>
    </location>
</feature>
<feature type="region of interest" description="Disordered" evidence="7">
    <location>
        <begin position="1024"/>
        <end position="1132"/>
    </location>
</feature>
<evidence type="ECO:0000259" key="8">
    <source>
        <dbReference type="PROSITE" id="PS50940"/>
    </source>
</evidence>
<feature type="compositionally biased region" description="Polar residues" evidence="7">
    <location>
        <begin position="1075"/>
        <end position="1097"/>
    </location>
</feature>
<dbReference type="AlphaFoldDB" id="A0AAE9CVX2"/>
<organism evidence="9 10">
    <name type="scientific">Caenorhabditis briggsae</name>
    <dbReference type="NCBI Taxonomy" id="6238"/>
    <lineage>
        <taxon>Eukaryota</taxon>
        <taxon>Metazoa</taxon>
        <taxon>Ecdysozoa</taxon>
        <taxon>Nematoda</taxon>
        <taxon>Chromadorea</taxon>
        <taxon>Rhabditida</taxon>
        <taxon>Rhabditina</taxon>
        <taxon>Rhabditomorpha</taxon>
        <taxon>Rhabditoidea</taxon>
        <taxon>Rhabditidae</taxon>
        <taxon>Peloderinae</taxon>
        <taxon>Caenorhabditis</taxon>
    </lineage>
</organism>
<keyword evidence="2" id="KW-0147">Chitin-binding</keyword>
<keyword evidence="5" id="KW-1015">Disulfide bond</keyword>
<feature type="domain" description="Chitin-binding type-2" evidence="8">
    <location>
        <begin position="446"/>
        <end position="500"/>
    </location>
</feature>
<feature type="compositionally biased region" description="Pro residues" evidence="7">
    <location>
        <begin position="302"/>
        <end position="318"/>
    </location>
</feature>
<evidence type="ECO:0000256" key="5">
    <source>
        <dbReference type="ARBA" id="ARBA00023157"/>
    </source>
</evidence>
<feature type="domain" description="Chitin-binding type-2" evidence="8">
    <location>
        <begin position="949"/>
        <end position="1006"/>
    </location>
</feature>
<dbReference type="PANTHER" id="PTHR23301">
    <property type="entry name" value="CHITIN BINDING PERITROPHIN-A"/>
    <property type="match status" value="1"/>
</dbReference>
<dbReference type="SUPFAM" id="SSF57625">
    <property type="entry name" value="Invertebrate chitin-binding proteins"/>
    <property type="match status" value="10"/>
</dbReference>
<keyword evidence="3" id="KW-0732">Signal</keyword>
<feature type="domain" description="Chitin-binding type-2" evidence="8">
    <location>
        <begin position="880"/>
        <end position="936"/>
    </location>
</feature>
<feature type="compositionally biased region" description="Low complexity" evidence="7">
    <location>
        <begin position="1102"/>
        <end position="1132"/>
    </location>
</feature>
<evidence type="ECO:0000256" key="7">
    <source>
        <dbReference type="SAM" id="MobiDB-lite"/>
    </source>
</evidence>
<accession>A0AAE9CVX2</accession>
<dbReference type="Proteomes" id="UP000827892">
    <property type="component" value="Chromosome X"/>
</dbReference>
<dbReference type="Gene3D" id="3.20.20.80">
    <property type="entry name" value="Glycosidases"/>
    <property type="match status" value="1"/>
</dbReference>
<evidence type="ECO:0000256" key="6">
    <source>
        <dbReference type="ARBA" id="ARBA00023180"/>
    </source>
</evidence>
<dbReference type="SMART" id="SM00494">
    <property type="entry name" value="ChtBD2"/>
    <property type="match status" value="10"/>
</dbReference>
<dbReference type="GO" id="GO:0005576">
    <property type="term" value="C:extracellular region"/>
    <property type="evidence" value="ECO:0007669"/>
    <property type="project" value="InterPro"/>
</dbReference>
<keyword evidence="6" id="KW-0325">Glycoprotein</keyword>
<dbReference type="GO" id="GO:0008061">
    <property type="term" value="F:chitin binding"/>
    <property type="evidence" value="ECO:0007669"/>
    <property type="project" value="UniProtKB-KW"/>
</dbReference>
<dbReference type="InterPro" id="IPR036508">
    <property type="entry name" value="Chitin-bd_dom_sf"/>
</dbReference>
<feature type="compositionally biased region" description="Low complexity" evidence="7">
    <location>
        <begin position="1047"/>
        <end position="1074"/>
    </location>
</feature>
<proteinExistence type="predicted"/>
<evidence type="ECO:0000256" key="4">
    <source>
        <dbReference type="ARBA" id="ARBA00022737"/>
    </source>
</evidence>
<name>A0AAE9CVX2_CAEBR</name>